<proteinExistence type="predicted"/>
<dbReference type="AlphaFoldDB" id="A0A926DTI6"/>
<dbReference type="Gene3D" id="2.40.50.100">
    <property type="match status" value="1"/>
</dbReference>
<protein>
    <submittedName>
        <fullName evidence="4">Biotin/lipoyl-binding protein</fullName>
    </submittedName>
</protein>
<evidence type="ECO:0000313" key="4">
    <source>
        <dbReference type="EMBL" id="MBC8543015.1"/>
    </source>
</evidence>
<feature type="region of interest" description="Disordered" evidence="2">
    <location>
        <begin position="35"/>
        <end position="66"/>
    </location>
</feature>
<evidence type="ECO:0000313" key="5">
    <source>
        <dbReference type="Proteomes" id="UP000657006"/>
    </source>
</evidence>
<evidence type="ECO:0000259" key="3">
    <source>
        <dbReference type="PROSITE" id="PS50968"/>
    </source>
</evidence>
<dbReference type="InterPro" id="IPR001882">
    <property type="entry name" value="Biotin_BS"/>
</dbReference>
<feature type="domain" description="Lipoyl-binding" evidence="3">
    <location>
        <begin position="53"/>
        <end position="130"/>
    </location>
</feature>
<gene>
    <name evidence="4" type="ORF">H8730_05605</name>
</gene>
<dbReference type="RefSeq" id="WP_249289553.1">
    <property type="nucleotide sequence ID" value="NZ_JACRSQ010000006.1"/>
</dbReference>
<dbReference type="PANTHER" id="PTHR45266">
    <property type="entry name" value="OXALOACETATE DECARBOXYLASE ALPHA CHAIN"/>
    <property type="match status" value="1"/>
</dbReference>
<dbReference type="InterPro" id="IPR000089">
    <property type="entry name" value="Biotin_lipoyl"/>
</dbReference>
<name>A0A926DTI6_9FIRM</name>
<dbReference type="PROSITE" id="PS50968">
    <property type="entry name" value="BIOTINYL_LIPOYL"/>
    <property type="match status" value="1"/>
</dbReference>
<dbReference type="InterPro" id="IPR050709">
    <property type="entry name" value="Biotin_Carboxyl_Carrier/Decarb"/>
</dbReference>
<dbReference type="Proteomes" id="UP000657006">
    <property type="component" value="Unassembled WGS sequence"/>
</dbReference>
<dbReference type="PROSITE" id="PS00188">
    <property type="entry name" value="BIOTIN"/>
    <property type="match status" value="1"/>
</dbReference>
<dbReference type="FunFam" id="2.40.50.100:FF:000003">
    <property type="entry name" value="Acetyl-CoA carboxylase biotin carboxyl carrier protein"/>
    <property type="match status" value="1"/>
</dbReference>
<dbReference type="InterPro" id="IPR011053">
    <property type="entry name" value="Single_hybrid_motif"/>
</dbReference>
<dbReference type="Pfam" id="PF00364">
    <property type="entry name" value="Biotin_lipoyl"/>
    <property type="match status" value="1"/>
</dbReference>
<keyword evidence="5" id="KW-1185">Reference proteome</keyword>
<organism evidence="4 5">
    <name type="scientific">Bianquea renquensis</name>
    <dbReference type="NCBI Taxonomy" id="2763661"/>
    <lineage>
        <taxon>Bacteria</taxon>
        <taxon>Bacillati</taxon>
        <taxon>Bacillota</taxon>
        <taxon>Clostridia</taxon>
        <taxon>Eubacteriales</taxon>
        <taxon>Bianqueaceae</taxon>
        <taxon>Bianquea</taxon>
    </lineage>
</organism>
<keyword evidence="1" id="KW-0092">Biotin</keyword>
<evidence type="ECO:0000256" key="2">
    <source>
        <dbReference type="SAM" id="MobiDB-lite"/>
    </source>
</evidence>
<dbReference type="EMBL" id="JACRSQ010000006">
    <property type="protein sequence ID" value="MBC8543015.1"/>
    <property type="molecule type" value="Genomic_DNA"/>
</dbReference>
<dbReference type="SUPFAM" id="SSF51230">
    <property type="entry name" value="Single hybrid motif"/>
    <property type="match status" value="1"/>
</dbReference>
<dbReference type="PANTHER" id="PTHR45266:SF3">
    <property type="entry name" value="OXALOACETATE DECARBOXYLASE ALPHA CHAIN"/>
    <property type="match status" value="1"/>
</dbReference>
<dbReference type="CDD" id="cd06850">
    <property type="entry name" value="biotinyl_domain"/>
    <property type="match status" value="1"/>
</dbReference>
<reference evidence="4" key="1">
    <citation type="submission" date="2020-08" db="EMBL/GenBank/DDBJ databases">
        <title>Genome public.</title>
        <authorList>
            <person name="Liu C."/>
            <person name="Sun Q."/>
        </authorList>
    </citation>
    <scope>NUCLEOTIDE SEQUENCE</scope>
    <source>
        <strain evidence="4">NSJ-32</strain>
    </source>
</reference>
<accession>A0A926DTI6</accession>
<comment type="caution">
    <text evidence="4">The sequence shown here is derived from an EMBL/GenBank/DDBJ whole genome shotgun (WGS) entry which is preliminary data.</text>
</comment>
<evidence type="ECO:0000256" key="1">
    <source>
        <dbReference type="ARBA" id="ARBA00023267"/>
    </source>
</evidence>
<sequence>MRKFMITVNGTAYEVEVEELGASTPAAATAAPVAPTAAPAAPKAAPAPAAKPAAPAGAAGANKVSAPMPGKILDVKVAAGDDVKRGQVVAILEAMKMENEIVAPVDGKVATVNVNKGASVETGDVLITIG</sequence>